<dbReference type="Proteomes" id="UP000250235">
    <property type="component" value="Unassembled WGS sequence"/>
</dbReference>
<feature type="region of interest" description="Disordered" evidence="1">
    <location>
        <begin position="481"/>
        <end position="517"/>
    </location>
</feature>
<evidence type="ECO:0000313" key="2">
    <source>
        <dbReference type="EMBL" id="KZV37556.1"/>
    </source>
</evidence>
<feature type="region of interest" description="Disordered" evidence="1">
    <location>
        <begin position="435"/>
        <end position="464"/>
    </location>
</feature>
<reference evidence="2 3" key="1">
    <citation type="journal article" date="2015" name="Proc. Natl. Acad. Sci. U.S.A.">
        <title>The resurrection genome of Boea hygrometrica: A blueprint for survival of dehydration.</title>
        <authorList>
            <person name="Xiao L."/>
            <person name="Yang G."/>
            <person name="Zhang L."/>
            <person name="Yang X."/>
            <person name="Zhao S."/>
            <person name="Ji Z."/>
            <person name="Zhou Q."/>
            <person name="Hu M."/>
            <person name="Wang Y."/>
            <person name="Chen M."/>
            <person name="Xu Y."/>
            <person name="Jin H."/>
            <person name="Xiao X."/>
            <person name="Hu G."/>
            <person name="Bao F."/>
            <person name="Hu Y."/>
            <person name="Wan P."/>
            <person name="Li L."/>
            <person name="Deng X."/>
            <person name="Kuang T."/>
            <person name="Xiang C."/>
            <person name="Zhu J.K."/>
            <person name="Oliver M.J."/>
            <person name="He Y."/>
        </authorList>
    </citation>
    <scope>NUCLEOTIDE SEQUENCE [LARGE SCALE GENOMIC DNA]</scope>
    <source>
        <strain evidence="3">cv. XS01</strain>
    </source>
</reference>
<organism evidence="2 3">
    <name type="scientific">Dorcoceras hygrometricum</name>
    <dbReference type="NCBI Taxonomy" id="472368"/>
    <lineage>
        <taxon>Eukaryota</taxon>
        <taxon>Viridiplantae</taxon>
        <taxon>Streptophyta</taxon>
        <taxon>Embryophyta</taxon>
        <taxon>Tracheophyta</taxon>
        <taxon>Spermatophyta</taxon>
        <taxon>Magnoliopsida</taxon>
        <taxon>eudicotyledons</taxon>
        <taxon>Gunneridae</taxon>
        <taxon>Pentapetalae</taxon>
        <taxon>asterids</taxon>
        <taxon>lamiids</taxon>
        <taxon>Lamiales</taxon>
        <taxon>Gesneriaceae</taxon>
        <taxon>Didymocarpoideae</taxon>
        <taxon>Trichosporeae</taxon>
        <taxon>Loxocarpinae</taxon>
        <taxon>Dorcoceras</taxon>
    </lineage>
</organism>
<feature type="compositionally biased region" description="Basic and acidic residues" evidence="1">
    <location>
        <begin position="481"/>
        <end position="510"/>
    </location>
</feature>
<dbReference type="AlphaFoldDB" id="A0A2Z7BTC0"/>
<evidence type="ECO:0000313" key="3">
    <source>
        <dbReference type="Proteomes" id="UP000250235"/>
    </source>
</evidence>
<evidence type="ECO:0000256" key="1">
    <source>
        <dbReference type="SAM" id="MobiDB-lite"/>
    </source>
</evidence>
<gene>
    <name evidence="2" type="ORF">F511_42876</name>
</gene>
<accession>A0A2Z7BTC0</accession>
<protein>
    <submittedName>
        <fullName evidence="2">Uncharacterized protein</fullName>
    </submittedName>
</protein>
<name>A0A2Z7BTC0_9LAMI</name>
<keyword evidence="3" id="KW-1185">Reference proteome</keyword>
<proteinExistence type="predicted"/>
<dbReference type="EMBL" id="KV002645">
    <property type="protein sequence ID" value="KZV37556.1"/>
    <property type="molecule type" value="Genomic_DNA"/>
</dbReference>
<sequence length="517" mass="58771">MATNLEIVKKDVEASKEAISHQLLDFQAQAQANHNILHAQLSELVNLPYDDLIAQWDAERPVVIASDTDEYVETMDVGAAGGDQQVQFSEEEPEDVEMREAKQVDELIDADEKMSLEDILMTIPVDVPLASAGIEITKITMGKEIKILGVDEKTQYLASLPTIPTDDKGKKILVERDPVKGNPAKEHYYLICADIDLLVHLRAQVIDAVDQFFHSFSFKKLATINIEELSKKEEQVLCWGETETTHVALNKKRYILLKFREVLIRKFLESWKNNFVPGKGSSAIDLKVIDMLSDLHLFVLEELREQALAQGIKWTRTCCSKIFEASPRDCGAIIAKTNTNTPSTCWLRKMILVDGVWVVEPFCDQWVKIPRPVVCTEVSRQCSFVDFFPVVSEPFRLLRKRWADVCLEFQAQTQANHNILHAQLSELVAYINRGGDNKKGESSSSRGPQPPPPPVDQIRGTGANVSIPDFAQRVDVAQRNIMERVMDTDRRESLLEAERDRERRRRELSGSKRRRRH</sequence>